<evidence type="ECO:0000313" key="11">
    <source>
        <dbReference type="EMBL" id="VAW99791.1"/>
    </source>
</evidence>
<comment type="catalytic activity">
    <reaction evidence="1">
        <text>ATP + protein L-histidine = ADP + protein N-phospho-L-histidine.</text>
        <dbReference type="EC" id="2.7.13.3"/>
    </reaction>
</comment>
<keyword evidence="6" id="KW-0547">Nucleotide-binding</keyword>
<feature type="domain" description="Two-component sensor kinase N-terminal" evidence="10">
    <location>
        <begin position="19"/>
        <end position="152"/>
    </location>
</feature>
<keyword evidence="4" id="KW-0597">Phosphoprotein</keyword>
<dbReference type="GO" id="GO:0005886">
    <property type="term" value="C:plasma membrane"/>
    <property type="evidence" value="ECO:0007669"/>
    <property type="project" value="TreeGrafter"/>
</dbReference>
<dbReference type="GO" id="GO:0004673">
    <property type="term" value="F:protein histidine kinase activity"/>
    <property type="evidence" value="ECO:0007669"/>
    <property type="project" value="UniProtKB-EC"/>
</dbReference>
<dbReference type="Pfam" id="PF08521">
    <property type="entry name" value="2CSK_N"/>
    <property type="match status" value="1"/>
</dbReference>
<evidence type="ECO:0000256" key="1">
    <source>
        <dbReference type="ARBA" id="ARBA00000085"/>
    </source>
</evidence>
<dbReference type="GO" id="GO:0005524">
    <property type="term" value="F:ATP binding"/>
    <property type="evidence" value="ECO:0007669"/>
    <property type="project" value="UniProtKB-KW"/>
</dbReference>
<keyword evidence="7 11" id="KW-0418">Kinase</keyword>
<dbReference type="InterPro" id="IPR050428">
    <property type="entry name" value="TCS_sensor_his_kinase"/>
</dbReference>
<keyword evidence="8" id="KW-0067">ATP-binding</keyword>
<reference evidence="11" key="1">
    <citation type="submission" date="2018-06" db="EMBL/GenBank/DDBJ databases">
        <authorList>
            <person name="Zhirakovskaya E."/>
        </authorList>
    </citation>
    <scope>NUCLEOTIDE SEQUENCE</scope>
</reference>
<dbReference type="EC" id="2.7.13.3" evidence="3"/>
<dbReference type="Gene3D" id="1.20.5.1040">
    <property type="entry name" value="Sensor protein qsec"/>
    <property type="match status" value="1"/>
</dbReference>
<dbReference type="PANTHER" id="PTHR45436:SF14">
    <property type="entry name" value="SENSOR PROTEIN QSEC"/>
    <property type="match status" value="1"/>
</dbReference>
<keyword evidence="9" id="KW-0902">Two-component regulatory system</keyword>
<evidence type="ECO:0000256" key="3">
    <source>
        <dbReference type="ARBA" id="ARBA00012438"/>
    </source>
</evidence>
<dbReference type="PANTHER" id="PTHR45436">
    <property type="entry name" value="SENSOR HISTIDINE KINASE YKOH"/>
    <property type="match status" value="1"/>
</dbReference>
<evidence type="ECO:0000256" key="2">
    <source>
        <dbReference type="ARBA" id="ARBA00004141"/>
    </source>
</evidence>
<evidence type="ECO:0000256" key="6">
    <source>
        <dbReference type="ARBA" id="ARBA00022741"/>
    </source>
</evidence>
<evidence type="ECO:0000256" key="5">
    <source>
        <dbReference type="ARBA" id="ARBA00022679"/>
    </source>
</evidence>
<gene>
    <name evidence="11" type="ORF">MNBD_GAMMA19-966</name>
</gene>
<proteinExistence type="predicted"/>
<protein>
    <recommendedName>
        <fullName evidence="3">histidine kinase</fullName>
        <ecNumber evidence="3">2.7.13.3</ecNumber>
    </recommendedName>
</protein>
<sequence length="168" mass="19325">MRPRSIRRNLLLLVLSAVCLAWVAISFFIYYSIQHEIEEVYDAQLAQNAKLLASLVRHELEESHQLQIDTDDFLPLVHRYEAKISFVIYHGDGTLMTRSPSSSILPVNEQLTGFEKIEVDGKVWYTYNLRDPKTNLLIQTAQRHDVRAEMVAYINHGIVVVMLAALPF</sequence>
<comment type="subcellular location">
    <subcellularLocation>
        <location evidence="2">Membrane</location>
        <topology evidence="2">Multi-pass membrane protein</topology>
    </subcellularLocation>
</comment>
<evidence type="ECO:0000259" key="10">
    <source>
        <dbReference type="Pfam" id="PF08521"/>
    </source>
</evidence>
<dbReference type="AlphaFoldDB" id="A0A3B1A6U6"/>
<accession>A0A3B1A6U6</accession>
<dbReference type="EMBL" id="UOFV01000187">
    <property type="protein sequence ID" value="VAW99791.1"/>
    <property type="molecule type" value="Genomic_DNA"/>
</dbReference>
<feature type="non-terminal residue" evidence="11">
    <location>
        <position position="168"/>
    </location>
</feature>
<dbReference type="GO" id="GO:0000160">
    <property type="term" value="P:phosphorelay signal transduction system"/>
    <property type="evidence" value="ECO:0007669"/>
    <property type="project" value="UniProtKB-KW"/>
</dbReference>
<keyword evidence="5" id="KW-0808">Transferase</keyword>
<evidence type="ECO:0000256" key="4">
    <source>
        <dbReference type="ARBA" id="ARBA00022553"/>
    </source>
</evidence>
<dbReference type="InterPro" id="IPR013727">
    <property type="entry name" value="2CSK_N"/>
</dbReference>
<organism evidence="11">
    <name type="scientific">hydrothermal vent metagenome</name>
    <dbReference type="NCBI Taxonomy" id="652676"/>
    <lineage>
        <taxon>unclassified sequences</taxon>
        <taxon>metagenomes</taxon>
        <taxon>ecological metagenomes</taxon>
    </lineage>
</organism>
<evidence type="ECO:0000256" key="8">
    <source>
        <dbReference type="ARBA" id="ARBA00022840"/>
    </source>
</evidence>
<evidence type="ECO:0000256" key="9">
    <source>
        <dbReference type="ARBA" id="ARBA00023012"/>
    </source>
</evidence>
<name>A0A3B1A6U6_9ZZZZ</name>
<evidence type="ECO:0000256" key="7">
    <source>
        <dbReference type="ARBA" id="ARBA00022777"/>
    </source>
</evidence>